<dbReference type="Proteomes" id="UP001218218">
    <property type="component" value="Unassembled WGS sequence"/>
</dbReference>
<dbReference type="InterPro" id="IPR019327">
    <property type="entry name" value="WKF"/>
</dbReference>
<dbReference type="PANTHER" id="PTHR22306:SF2">
    <property type="entry name" value="CHROMOSOME 7 OPEN READING FRAME 50"/>
    <property type="match status" value="1"/>
</dbReference>
<feature type="domain" description="WKF" evidence="2">
    <location>
        <begin position="125"/>
        <end position="182"/>
    </location>
</feature>
<feature type="compositionally biased region" description="Basic residues" evidence="1">
    <location>
        <begin position="66"/>
        <end position="75"/>
    </location>
</feature>
<evidence type="ECO:0000313" key="3">
    <source>
        <dbReference type="EMBL" id="KAJ7368001.1"/>
    </source>
</evidence>
<keyword evidence="4" id="KW-1185">Reference proteome</keyword>
<reference evidence="3" key="1">
    <citation type="submission" date="2023-03" db="EMBL/GenBank/DDBJ databases">
        <title>Massive genome expansion in bonnet fungi (Mycena s.s.) driven by repeated elements and novel gene families across ecological guilds.</title>
        <authorList>
            <consortium name="Lawrence Berkeley National Laboratory"/>
            <person name="Harder C.B."/>
            <person name="Miyauchi S."/>
            <person name="Viragh M."/>
            <person name="Kuo A."/>
            <person name="Thoen E."/>
            <person name="Andreopoulos B."/>
            <person name="Lu D."/>
            <person name="Skrede I."/>
            <person name="Drula E."/>
            <person name="Henrissat B."/>
            <person name="Morin E."/>
            <person name="Kohler A."/>
            <person name="Barry K."/>
            <person name="LaButti K."/>
            <person name="Morin E."/>
            <person name="Salamov A."/>
            <person name="Lipzen A."/>
            <person name="Mereny Z."/>
            <person name="Hegedus B."/>
            <person name="Baldrian P."/>
            <person name="Stursova M."/>
            <person name="Weitz H."/>
            <person name="Taylor A."/>
            <person name="Grigoriev I.V."/>
            <person name="Nagy L.G."/>
            <person name="Martin F."/>
            <person name="Kauserud H."/>
        </authorList>
    </citation>
    <scope>NUCLEOTIDE SEQUENCE</scope>
    <source>
        <strain evidence="3">CBHHK002</strain>
    </source>
</reference>
<sequence length="232" mass="26498">MTENEPKTRKRRKETAEGDDNTEVVKPRKEKRKREDTEDSGVTKPRKEKRKREDTVDGAEDSGVTKPKKEKRRRKDPADGAEDAAIQVEEPPKKKHKNKTGFPDPGEDSESLSDQARKALSYAFLQFRKRSKWKFSKPRQNWLIRNVWSDQIPDMYLPLTIQYLSNVKGGVRETLIKDCRSILSGSSPEKVSSTETETASQVQPVGEPDQRKHVRARALLDALEAVEAEPES</sequence>
<evidence type="ECO:0000256" key="1">
    <source>
        <dbReference type="SAM" id="MobiDB-lite"/>
    </source>
</evidence>
<dbReference type="AlphaFoldDB" id="A0AAD7ATW1"/>
<evidence type="ECO:0000259" key="2">
    <source>
        <dbReference type="Pfam" id="PF10180"/>
    </source>
</evidence>
<proteinExistence type="predicted"/>
<feature type="region of interest" description="Disordered" evidence="1">
    <location>
        <begin position="1"/>
        <end position="114"/>
    </location>
</feature>
<dbReference type="EMBL" id="JARIHO010000001">
    <property type="protein sequence ID" value="KAJ7368001.1"/>
    <property type="molecule type" value="Genomic_DNA"/>
</dbReference>
<feature type="compositionally biased region" description="Polar residues" evidence="1">
    <location>
        <begin position="184"/>
        <end position="203"/>
    </location>
</feature>
<feature type="region of interest" description="Disordered" evidence="1">
    <location>
        <begin position="184"/>
        <end position="213"/>
    </location>
</feature>
<dbReference type="Pfam" id="PF10180">
    <property type="entry name" value="WKF"/>
    <property type="match status" value="1"/>
</dbReference>
<dbReference type="PANTHER" id="PTHR22306">
    <property type="entry name" value="CHROMOSOME 7 OPEN READING FRAME 50"/>
    <property type="match status" value="1"/>
</dbReference>
<protein>
    <recommendedName>
        <fullName evidence="2">WKF domain-containing protein</fullName>
    </recommendedName>
</protein>
<comment type="caution">
    <text evidence="3">The sequence shown here is derived from an EMBL/GenBank/DDBJ whole genome shotgun (WGS) entry which is preliminary data.</text>
</comment>
<name>A0AAD7ATW1_9AGAR</name>
<accession>A0AAD7ATW1</accession>
<gene>
    <name evidence="3" type="ORF">DFH08DRAFT_1070782</name>
</gene>
<evidence type="ECO:0000313" key="4">
    <source>
        <dbReference type="Proteomes" id="UP001218218"/>
    </source>
</evidence>
<organism evidence="3 4">
    <name type="scientific">Mycena albidolilacea</name>
    <dbReference type="NCBI Taxonomy" id="1033008"/>
    <lineage>
        <taxon>Eukaryota</taxon>
        <taxon>Fungi</taxon>
        <taxon>Dikarya</taxon>
        <taxon>Basidiomycota</taxon>
        <taxon>Agaricomycotina</taxon>
        <taxon>Agaricomycetes</taxon>
        <taxon>Agaricomycetidae</taxon>
        <taxon>Agaricales</taxon>
        <taxon>Marasmiineae</taxon>
        <taxon>Mycenaceae</taxon>
        <taxon>Mycena</taxon>
    </lineage>
</organism>